<evidence type="ECO:0000256" key="2">
    <source>
        <dbReference type="ARBA" id="ARBA00022723"/>
    </source>
</evidence>
<keyword evidence="2" id="KW-0479">Metal-binding</keyword>
<evidence type="ECO:0000256" key="1">
    <source>
        <dbReference type="ARBA" id="ARBA00008766"/>
    </source>
</evidence>
<dbReference type="Pfam" id="PF16188">
    <property type="entry name" value="Peptidase_M24_C"/>
    <property type="match status" value="1"/>
</dbReference>
<name>A0A2X0VX87_9GAMM</name>
<dbReference type="AlphaFoldDB" id="A0A2X0VX87"/>
<dbReference type="Gene3D" id="3.90.230.10">
    <property type="entry name" value="Creatinase/methionine aminopeptidase superfamily"/>
    <property type="match status" value="1"/>
</dbReference>
<proteinExistence type="inferred from homology"/>
<dbReference type="InterPro" id="IPR050422">
    <property type="entry name" value="X-Pro_aminopeptidase_P"/>
</dbReference>
<evidence type="ECO:0000259" key="4">
    <source>
        <dbReference type="Pfam" id="PF00557"/>
    </source>
</evidence>
<dbReference type="GO" id="GO:0046872">
    <property type="term" value="F:metal ion binding"/>
    <property type="evidence" value="ECO:0007669"/>
    <property type="project" value="UniProtKB-KW"/>
</dbReference>
<dbReference type="InterPro" id="IPR036005">
    <property type="entry name" value="Creatinase/aminopeptidase-like"/>
</dbReference>
<dbReference type="PANTHER" id="PTHR43763:SF6">
    <property type="entry name" value="XAA-PRO AMINOPEPTIDASE 1"/>
    <property type="match status" value="1"/>
</dbReference>
<organism evidence="7 8">
    <name type="scientific">Anaerobiospirillum thomasii</name>
    <dbReference type="NCBI Taxonomy" id="179995"/>
    <lineage>
        <taxon>Bacteria</taxon>
        <taxon>Pseudomonadati</taxon>
        <taxon>Pseudomonadota</taxon>
        <taxon>Gammaproteobacteria</taxon>
        <taxon>Aeromonadales</taxon>
        <taxon>Succinivibrionaceae</taxon>
        <taxon>Anaerobiospirillum</taxon>
    </lineage>
</organism>
<sequence length="645" mass="72463">MTEQIETDNYAERLSLLIDSMHQKKLDALILNHDDEYLSHDLTDDCQRIAYLTGFTGSAGIVCIVNTQKDSNIVKEPITLKNLQDNDITIQGKAAVFVDGRYQVQVTKQVDTQIYDTINIKELDIATYLGAILPKNAIVGIDTNCINYKSFLKIQKSLNEHDLTLAKINGNLVDLIWEDRPQRVISKVQIYPDEYNGMPSLHKRQNLAREIRRLGLDATIITSPESICWLLNIRGRDRKNLPVINCRLVAYSNEALEWYIDEDHLDDNIQGELENHFGHVDIFPESRFDDVLERLCSSSCTVYIDPASTTAHMMLKLLEGGANVVEGLGLCELPKACKNPIEIAGEHKAHIKDGIAMCRFLAWLDEITALDNHIDIESYKRRVGDINEEELSDRAEGFRKVEGDYLEPSFDTISAIGANGAMCHYNHAEASEIKYLGDDATYLIDSGAHYLEGTTDITRTVQVGPEVSDEFKQMYTTVLKCHIALSTTIFPKGTSGLQLDAIARRPLWDLGLDYDHGTGHGVGHLLCVHEGPQVISSKQSTVPLEAGMVVSIEPGFYKEGEYGIRLENLVAVEQCNIPGFTDMLCFAPLTLVPFDSRLIVREMLMAKEREWLNNYHQRVYTMIKTAGTTMSDIEITWLSEACKAI</sequence>
<accession>A0A2X0VX87</accession>
<dbReference type="EC" id="3.4.-.-" evidence="7"/>
<dbReference type="InterPro" id="IPR000994">
    <property type="entry name" value="Pept_M24"/>
</dbReference>
<dbReference type="InterPro" id="IPR029149">
    <property type="entry name" value="Creatin/AminoP/Spt16_N"/>
</dbReference>
<protein>
    <submittedName>
        <fullName evidence="7">Uncharacterized peptidase SA1530</fullName>
        <ecNumber evidence="7">3.4.-.-</ecNumber>
    </submittedName>
</protein>
<dbReference type="FunFam" id="3.90.230.10:FF:000009">
    <property type="entry name" value="xaa-Pro aminopeptidase 2"/>
    <property type="match status" value="1"/>
</dbReference>
<dbReference type="SUPFAM" id="SSF55920">
    <property type="entry name" value="Creatinase/aminopeptidase"/>
    <property type="match status" value="1"/>
</dbReference>
<dbReference type="InterPro" id="IPR000587">
    <property type="entry name" value="Creatinase_N"/>
</dbReference>
<dbReference type="Pfam" id="PF01321">
    <property type="entry name" value="Creatinase_N"/>
    <property type="match status" value="1"/>
</dbReference>
<evidence type="ECO:0000256" key="3">
    <source>
        <dbReference type="ARBA" id="ARBA00022801"/>
    </source>
</evidence>
<gene>
    <name evidence="7" type="ORF">NCTC13093_00571</name>
</gene>
<feature type="domain" description="Peptidase M24" evidence="4">
    <location>
        <begin position="348"/>
        <end position="573"/>
    </location>
</feature>
<dbReference type="GO" id="GO:0070006">
    <property type="term" value="F:metalloaminopeptidase activity"/>
    <property type="evidence" value="ECO:0007669"/>
    <property type="project" value="InterPro"/>
</dbReference>
<evidence type="ECO:0000313" key="7">
    <source>
        <dbReference type="EMBL" id="SPT69207.1"/>
    </source>
</evidence>
<evidence type="ECO:0000313" key="8">
    <source>
        <dbReference type="Proteomes" id="UP000250086"/>
    </source>
</evidence>
<evidence type="ECO:0000259" key="5">
    <source>
        <dbReference type="Pfam" id="PF01321"/>
    </source>
</evidence>
<keyword evidence="3 7" id="KW-0378">Hydrolase</keyword>
<dbReference type="PANTHER" id="PTHR43763">
    <property type="entry name" value="XAA-PRO AMINOPEPTIDASE 1"/>
    <property type="match status" value="1"/>
</dbReference>
<dbReference type="SUPFAM" id="SSF53092">
    <property type="entry name" value="Creatinase/prolidase N-terminal domain"/>
    <property type="match status" value="1"/>
</dbReference>
<dbReference type="EMBL" id="UAPV01000001">
    <property type="protein sequence ID" value="SPT69207.1"/>
    <property type="molecule type" value="Genomic_DNA"/>
</dbReference>
<dbReference type="RefSeq" id="WP_113743393.1">
    <property type="nucleotide sequence ID" value="NZ_UAPU01000007.1"/>
</dbReference>
<feature type="domain" description="Peptidase M24 C-terminal" evidence="6">
    <location>
        <begin position="583"/>
        <end position="645"/>
    </location>
</feature>
<dbReference type="Proteomes" id="UP000250086">
    <property type="component" value="Unassembled WGS sequence"/>
</dbReference>
<feature type="domain" description="Creatinase N-terminal" evidence="5">
    <location>
        <begin position="13"/>
        <end position="162"/>
    </location>
</feature>
<dbReference type="Gene3D" id="3.40.350.10">
    <property type="entry name" value="Creatinase/prolidase N-terminal domain"/>
    <property type="match status" value="2"/>
</dbReference>
<dbReference type="GO" id="GO:0005737">
    <property type="term" value="C:cytoplasm"/>
    <property type="evidence" value="ECO:0007669"/>
    <property type="project" value="UniProtKB-ARBA"/>
</dbReference>
<dbReference type="InterPro" id="IPR033740">
    <property type="entry name" value="Pept_M24B"/>
</dbReference>
<dbReference type="InterPro" id="IPR032416">
    <property type="entry name" value="Peptidase_M24_C"/>
</dbReference>
<evidence type="ECO:0000259" key="6">
    <source>
        <dbReference type="Pfam" id="PF16188"/>
    </source>
</evidence>
<dbReference type="OrthoDB" id="9806388at2"/>
<dbReference type="CDD" id="cd01085">
    <property type="entry name" value="APP"/>
    <property type="match status" value="1"/>
</dbReference>
<comment type="similarity">
    <text evidence="1">Belongs to the peptidase M24B family.</text>
</comment>
<dbReference type="Pfam" id="PF00557">
    <property type="entry name" value="Peptidase_M24"/>
    <property type="match status" value="1"/>
</dbReference>
<dbReference type="Pfam" id="PF16189">
    <property type="entry name" value="Creatinase_N_2"/>
    <property type="match status" value="1"/>
</dbReference>
<reference evidence="7 8" key="1">
    <citation type="submission" date="2018-06" db="EMBL/GenBank/DDBJ databases">
        <authorList>
            <consortium name="Pathogen Informatics"/>
            <person name="Doyle S."/>
        </authorList>
    </citation>
    <scope>NUCLEOTIDE SEQUENCE [LARGE SCALE GENOMIC DNA]</scope>
    <source>
        <strain evidence="7 8">NCTC13093</strain>
    </source>
</reference>
<keyword evidence="8" id="KW-1185">Reference proteome</keyword>